<feature type="domain" description="Histidine kinase" evidence="18">
    <location>
        <begin position="421"/>
        <end position="638"/>
    </location>
</feature>
<comment type="subcellular location">
    <subcellularLocation>
        <location evidence="2">Cell inner membrane</location>
        <topology evidence="2">Multi-pass membrane protein</topology>
    </subcellularLocation>
</comment>
<dbReference type="Proteomes" id="UP000664904">
    <property type="component" value="Chromosome"/>
</dbReference>
<evidence type="ECO:0000256" key="15">
    <source>
        <dbReference type="PROSITE-ProRule" id="PRU00169"/>
    </source>
</evidence>
<feature type="modified residue" description="Phosphohistidine" evidence="14">
    <location>
        <position position="837"/>
    </location>
</feature>
<feature type="chain" id="PRO_5036787476" description="histidine kinase" evidence="17">
    <location>
        <begin position="22"/>
        <end position="893"/>
    </location>
</feature>
<dbReference type="KEGG" id="pxi:J5O05_02145"/>
<dbReference type="InterPro" id="IPR008207">
    <property type="entry name" value="Sig_transdc_His_kin_Hpt_dom"/>
</dbReference>
<evidence type="ECO:0000256" key="17">
    <source>
        <dbReference type="SAM" id="SignalP"/>
    </source>
</evidence>
<evidence type="ECO:0000256" key="8">
    <source>
        <dbReference type="ARBA" id="ARBA00022692"/>
    </source>
</evidence>
<feature type="transmembrane region" description="Helical" evidence="16">
    <location>
        <begin position="269"/>
        <end position="288"/>
    </location>
</feature>
<keyword evidence="22" id="KW-1185">Reference proteome</keyword>
<gene>
    <name evidence="21" type="ORF">J5O05_02145</name>
</gene>
<dbReference type="SMART" id="SM00448">
    <property type="entry name" value="REC"/>
    <property type="match status" value="1"/>
</dbReference>
<keyword evidence="10" id="KW-0067">ATP-binding</keyword>
<dbReference type="CDD" id="cd00088">
    <property type="entry name" value="HPT"/>
    <property type="match status" value="1"/>
</dbReference>
<dbReference type="Gene3D" id="1.20.120.160">
    <property type="entry name" value="HPT domain"/>
    <property type="match status" value="1"/>
</dbReference>
<evidence type="ECO:0000256" key="5">
    <source>
        <dbReference type="ARBA" id="ARBA00022519"/>
    </source>
</evidence>
<dbReference type="PRINTS" id="PR00344">
    <property type="entry name" value="BCTRLSENSOR"/>
</dbReference>
<evidence type="ECO:0000256" key="10">
    <source>
        <dbReference type="ARBA" id="ARBA00022840"/>
    </source>
</evidence>
<keyword evidence="12" id="KW-0902">Two-component regulatory system</keyword>
<dbReference type="InterPro" id="IPR001789">
    <property type="entry name" value="Sig_transdc_resp-reg_receiver"/>
</dbReference>
<evidence type="ECO:0000313" key="21">
    <source>
        <dbReference type="EMBL" id="QTH71777.1"/>
    </source>
</evidence>
<evidence type="ECO:0000259" key="20">
    <source>
        <dbReference type="PROSITE" id="PS50894"/>
    </source>
</evidence>
<evidence type="ECO:0000259" key="19">
    <source>
        <dbReference type="PROSITE" id="PS50110"/>
    </source>
</evidence>
<dbReference type="InterPro" id="IPR011623">
    <property type="entry name" value="7TMR_DISM_rcpt_extracell_dom1"/>
</dbReference>
<dbReference type="InterPro" id="IPR003594">
    <property type="entry name" value="HATPase_dom"/>
</dbReference>
<feature type="transmembrane region" description="Helical" evidence="16">
    <location>
        <begin position="206"/>
        <end position="225"/>
    </location>
</feature>
<dbReference type="RefSeq" id="WP_208843401.1">
    <property type="nucleotide sequence ID" value="NZ_CP072133.1"/>
</dbReference>
<dbReference type="SUPFAM" id="SSF47226">
    <property type="entry name" value="Histidine-containing phosphotransfer domain, HPT domain"/>
    <property type="match status" value="1"/>
</dbReference>
<dbReference type="GO" id="GO:0009927">
    <property type="term" value="F:histidine phosphotransfer kinase activity"/>
    <property type="evidence" value="ECO:0007669"/>
    <property type="project" value="TreeGrafter"/>
</dbReference>
<feature type="domain" description="Response regulatory" evidence="19">
    <location>
        <begin position="673"/>
        <end position="787"/>
    </location>
</feature>
<dbReference type="InterPro" id="IPR036890">
    <property type="entry name" value="HATPase_C_sf"/>
</dbReference>
<evidence type="ECO:0000256" key="14">
    <source>
        <dbReference type="PROSITE-ProRule" id="PRU00110"/>
    </source>
</evidence>
<accession>A0A975DHE8</accession>
<dbReference type="PROSITE" id="PS50110">
    <property type="entry name" value="RESPONSE_REGULATORY"/>
    <property type="match status" value="1"/>
</dbReference>
<feature type="signal peptide" evidence="17">
    <location>
        <begin position="1"/>
        <end position="21"/>
    </location>
</feature>
<dbReference type="SUPFAM" id="SSF55874">
    <property type="entry name" value="ATPase domain of HSP90 chaperone/DNA topoisomerase II/histidine kinase"/>
    <property type="match status" value="1"/>
</dbReference>
<dbReference type="Pfam" id="PF00072">
    <property type="entry name" value="Response_reg"/>
    <property type="match status" value="1"/>
</dbReference>
<dbReference type="PANTHER" id="PTHR43047">
    <property type="entry name" value="TWO-COMPONENT HISTIDINE PROTEIN KINASE"/>
    <property type="match status" value="1"/>
</dbReference>
<evidence type="ECO:0000256" key="13">
    <source>
        <dbReference type="ARBA" id="ARBA00023136"/>
    </source>
</evidence>
<dbReference type="Pfam" id="PF01627">
    <property type="entry name" value="Hpt"/>
    <property type="match status" value="1"/>
</dbReference>
<dbReference type="FunFam" id="1.10.287.130:FF:000001">
    <property type="entry name" value="Two-component sensor histidine kinase"/>
    <property type="match status" value="1"/>
</dbReference>
<evidence type="ECO:0000256" key="2">
    <source>
        <dbReference type="ARBA" id="ARBA00004429"/>
    </source>
</evidence>
<keyword evidence="6 15" id="KW-0597">Phosphoprotein</keyword>
<dbReference type="AlphaFoldDB" id="A0A975DHE8"/>
<dbReference type="Pfam" id="PF07695">
    <property type="entry name" value="7TMR-DISM_7TM"/>
    <property type="match status" value="1"/>
</dbReference>
<evidence type="ECO:0000256" key="11">
    <source>
        <dbReference type="ARBA" id="ARBA00022989"/>
    </source>
</evidence>
<dbReference type="PROSITE" id="PS50894">
    <property type="entry name" value="HPT"/>
    <property type="match status" value="1"/>
</dbReference>
<feature type="transmembrane region" description="Helical" evidence="16">
    <location>
        <begin position="323"/>
        <end position="345"/>
    </location>
</feature>
<name>A0A975DHE8_9GAMM</name>
<keyword evidence="7" id="KW-0808">Transferase</keyword>
<comment type="catalytic activity">
    <reaction evidence="1">
        <text>ATP + protein L-histidine = ADP + protein N-phospho-L-histidine.</text>
        <dbReference type="EC" id="2.7.13.3"/>
    </reaction>
</comment>
<keyword evidence="13 16" id="KW-0472">Membrane</keyword>
<dbReference type="Gene3D" id="1.10.287.130">
    <property type="match status" value="1"/>
</dbReference>
<reference evidence="21" key="1">
    <citation type="submission" date="2021-03" db="EMBL/GenBank/DDBJ databases">
        <title>Complete Genome of Pseudoalteromonas xiamenensis STKMTI.2, a new potential marine bacterium producing anti-Vibrio compounds.</title>
        <authorList>
            <person name="Handayani D.P."/>
            <person name="Isnansetyo A."/>
            <person name="Istiqomah I."/>
            <person name="Jumina J."/>
        </authorList>
    </citation>
    <scope>NUCLEOTIDE SEQUENCE</scope>
    <source>
        <strain evidence="21">STKMTI.2</strain>
    </source>
</reference>
<dbReference type="InterPro" id="IPR004358">
    <property type="entry name" value="Sig_transdc_His_kin-like_C"/>
</dbReference>
<protein>
    <recommendedName>
        <fullName evidence="3">histidine kinase</fullName>
        <ecNumber evidence="3">2.7.13.3</ecNumber>
    </recommendedName>
</protein>
<dbReference type="PROSITE" id="PS50109">
    <property type="entry name" value="HIS_KIN"/>
    <property type="match status" value="1"/>
</dbReference>
<keyword evidence="9" id="KW-0418">Kinase</keyword>
<organism evidence="21 22">
    <name type="scientific">Pseudoalteromonas xiamenensis</name>
    <dbReference type="NCBI Taxonomy" id="882626"/>
    <lineage>
        <taxon>Bacteria</taxon>
        <taxon>Pseudomonadati</taxon>
        <taxon>Pseudomonadota</taxon>
        <taxon>Gammaproteobacteria</taxon>
        <taxon>Alteromonadales</taxon>
        <taxon>Pseudoalteromonadaceae</taxon>
        <taxon>Pseudoalteromonas</taxon>
    </lineage>
</organism>
<evidence type="ECO:0000256" key="1">
    <source>
        <dbReference type="ARBA" id="ARBA00000085"/>
    </source>
</evidence>
<dbReference type="SUPFAM" id="SSF52172">
    <property type="entry name" value="CheY-like"/>
    <property type="match status" value="1"/>
</dbReference>
<dbReference type="SMART" id="SM00387">
    <property type="entry name" value="HATPase_c"/>
    <property type="match status" value="1"/>
</dbReference>
<evidence type="ECO:0000256" key="7">
    <source>
        <dbReference type="ARBA" id="ARBA00022679"/>
    </source>
</evidence>
<feature type="transmembrane region" description="Helical" evidence="16">
    <location>
        <begin position="237"/>
        <end position="257"/>
    </location>
</feature>
<keyword evidence="4" id="KW-1003">Cell membrane</keyword>
<evidence type="ECO:0000256" key="4">
    <source>
        <dbReference type="ARBA" id="ARBA00022475"/>
    </source>
</evidence>
<dbReference type="SMART" id="SM00388">
    <property type="entry name" value="HisKA"/>
    <property type="match status" value="1"/>
</dbReference>
<sequence>MRIFLLVFCLFLSGITCFSEAKEFVYTEDKQSENLHTVATLYASAEHTRFPSQFEDVATWASSLPKLQNTSLFGGRYWLVLDLVNASPYDELVLYPYNTVVSKIESRIYSKTGVERYVTGGNTPNEFAFHYGNTIRLKPGERYTLVTLLESDFFYTPTKLVIMPVEQFKQQVIVENLIMTLCFGVGIVLGLYNLLIYIGSKDTTHLYYAAFTACWVFAWSHFFHISDQLFNVYSAHLHWLGFALTPITNILFYNNLLRLKESHPNLAQASMLVGIVATMGVPFCILFPGFGFLWSTLVTGVALCLGLYIGVRCILDGFKPARYFVLAYVAMMIPNMVGNLTNLGILPPLTVNLYLLGLIGTALDAMLLAFAVADKFRLLHDDNLELNKNLEAKVLKRTFELEQLASELRDASEAKSRFLANMSHEIRTPMTSIIGYADGIVLGDIKPNERNNAIGIILQNARHVLGLINDILDMSKIEANRLEVELIESNLFDTIAQVESLLGKQIRDKGLEFELKYHFPLPDYIVIDPTRLRQILLNLTSNAMKFTTVGKISIEVKQAENRLFISVKDTGIGMTSQEQKQLFTAFYQADSSTSRKYGGTGLGLNISKSLAQKLDGDIEVKSEVGSGTEFTLTLGLYPTDKTRWISNFEEIHRDYQDQQYHRAEEHNTDLEGKVLLAEDHEDNRKLISRILERMGLEVTCVENGQLAVQAVLDDEFDLILMDIQMPVMDGEQALNFILATGSSTPVIALTANTMRHEIERYLKQGFIDHLAKPIDRDVFAKKVSHYLNAPAPKEVSLPEDEFARLQEKYISGLHEQKVQIQNQAKYQDYEGLGRSIHAVKGTAGMFDCNAIQEKATALDSALKEQDLARIDDLVSQLLKAIDSAIELGCEKAS</sequence>
<keyword evidence="5" id="KW-0997">Cell inner membrane</keyword>
<keyword evidence="10" id="KW-0547">Nucleotide-binding</keyword>
<dbReference type="InterPro" id="IPR011006">
    <property type="entry name" value="CheY-like_superfamily"/>
</dbReference>
<dbReference type="Gene3D" id="3.40.50.2300">
    <property type="match status" value="1"/>
</dbReference>
<evidence type="ECO:0000256" key="12">
    <source>
        <dbReference type="ARBA" id="ARBA00023012"/>
    </source>
</evidence>
<feature type="transmembrane region" description="Helical" evidence="16">
    <location>
        <begin position="177"/>
        <end position="199"/>
    </location>
</feature>
<dbReference type="EC" id="2.7.13.3" evidence="3"/>
<feature type="transmembrane region" description="Helical" evidence="16">
    <location>
        <begin position="351"/>
        <end position="373"/>
    </location>
</feature>
<dbReference type="FunFam" id="3.30.565.10:FF:000010">
    <property type="entry name" value="Sensor histidine kinase RcsC"/>
    <property type="match status" value="1"/>
</dbReference>
<dbReference type="Pfam" id="PF02518">
    <property type="entry name" value="HATPase_c"/>
    <property type="match status" value="1"/>
</dbReference>
<evidence type="ECO:0000256" key="6">
    <source>
        <dbReference type="ARBA" id="ARBA00022553"/>
    </source>
</evidence>
<dbReference type="PANTHER" id="PTHR43047:SF72">
    <property type="entry name" value="OSMOSENSING HISTIDINE PROTEIN KINASE SLN1"/>
    <property type="match status" value="1"/>
</dbReference>
<keyword evidence="8 16" id="KW-0812">Transmembrane</keyword>
<dbReference type="EMBL" id="CP072133">
    <property type="protein sequence ID" value="QTH71777.1"/>
    <property type="molecule type" value="Genomic_DNA"/>
</dbReference>
<dbReference type="InterPro" id="IPR036097">
    <property type="entry name" value="HisK_dim/P_sf"/>
</dbReference>
<dbReference type="CDD" id="cd17546">
    <property type="entry name" value="REC_hyHK_CKI1_RcsC-like"/>
    <property type="match status" value="1"/>
</dbReference>
<evidence type="ECO:0000259" key="18">
    <source>
        <dbReference type="PROSITE" id="PS50109"/>
    </source>
</evidence>
<dbReference type="CDD" id="cd00082">
    <property type="entry name" value="HisKA"/>
    <property type="match status" value="1"/>
</dbReference>
<evidence type="ECO:0000256" key="16">
    <source>
        <dbReference type="SAM" id="Phobius"/>
    </source>
</evidence>
<feature type="domain" description="HPt" evidence="20">
    <location>
        <begin position="798"/>
        <end position="891"/>
    </location>
</feature>
<dbReference type="InterPro" id="IPR003661">
    <property type="entry name" value="HisK_dim/P_dom"/>
</dbReference>
<proteinExistence type="predicted"/>
<evidence type="ECO:0000256" key="3">
    <source>
        <dbReference type="ARBA" id="ARBA00012438"/>
    </source>
</evidence>
<feature type="modified residue" description="4-aspartylphosphate" evidence="15">
    <location>
        <position position="722"/>
    </location>
</feature>
<dbReference type="InterPro" id="IPR036641">
    <property type="entry name" value="HPT_dom_sf"/>
</dbReference>
<dbReference type="Pfam" id="PF00512">
    <property type="entry name" value="HisKA"/>
    <property type="match status" value="1"/>
</dbReference>
<dbReference type="GO" id="GO:0005886">
    <property type="term" value="C:plasma membrane"/>
    <property type="evidence" value="ECO:0007669"/>
    <property type="project" value="UniProtKB-SubCell"/>
</dbReference>
<evidence type="ECO:0000313" key="22">
    <source>
        <dbReference type="Proteomes" id="UP000664904"/>
    </source>
</evidence>
<dbReference type="GO" id="GO:0000155">
    <property type="term" value="F:phosphorelay sensor kinase activity"/>
    <property type="evidence" value="ECO:0007669"/>
    <property type="project" value="InterPro"/>
</dbReference>
<dbReference type="Gene3D" id="3.30.565.10">
    <property type="entry name" value="Histidine kinase-like ATPase, C-terminal domain"/>
    <property type="match status" value="1"/>
</dbReference>
<dbReference type="CDD" id="cd16922">
    <property type="entry name" value="HATPase_EvgS-ArcB-TorS-like"/>
    <property type="match status" value="1"/>
</dbReference>
<keyword evidence="11 16" id="KW-1133">Transmembrane helix</keyword>
<keyword evidence="17" id="KW-0732">Signal</keyword>
<dbReference type="SUPFAM" id="SSF47384">
    <property type="entry name" value="Homodimeric domain of signal transducing histidine kinase"/>
    <property type="match status" value="1"/>
</dbReference>
<evidence type="ECO:0000256" key="9">
    <source>
        <dbReference type="ARBA" id="ARBA00022777"/>
    </source>
</evidence>
<dbReference type="InterPro" id="IPR005467">
    <property type="entry name" value="His_kinase_dom"/>
</dbReference>